<organism evidence="1 2">
    <name type="scientific">Dendrobium nobile</name>
    <name type="common">Orchid</name>
    <dbReference type="NCBI Taxonomy" id="94219"/>
    <lineage>
        <taxon>Eukaryota</taxon>
        <taxon>Viridiplantae</taxon>
        <taxon>Streptophyta</taxon>
        <taxon>Embryophyta</taxon>
        <taxon>Tracheophyta</taxon>
        <taxon>Spermatophyta</taxon>
        <taxon>Magnoliopsida</taxon>
        <taxon>Liliopsida</taxon>
        <taxon>Asparagales</taxon>
        <taxon>Orchidaceae</taxon>
        <taxon>Epidendroideae</taxon>
        <taxon>Malaxideae</taxon>
        <taxon>Dendrobiinae</taxon>
        <taxon>Dendrobium</taxon>
    </lineage>
</organism>
<sequence>MIQRVQPWRGLIKLETVKLRMCLLVKFDTYGSKGGGADDSQAFEQPCKALTSPLAVSLVVPKSKGLSSKINFILWSLQIKCFSNLRNRTIKSHICMFVSHNYFTNDKFKIFMDD</sequence>
<name>A0A8T3C340_DENNO</name>
<comment type="caution">
    <text evidence="1">The sequence shown here is derived from an EMBL/GenBank/DDBJ whole genome shotgun (WGS) entry which is preliminary data.</text>
</comment>
<dbReference type="EMBL" id="JAGYWB010000003">
    <property type="protein sequence ID" value="KAI0527467.1"/>
    <property type="molecule type" value="Genomic_DNA"/>
</dbReference>
<evidence type="ECO:0000313" key="1">
    <source>
        <dbReference type="EMBL" id="KAI0527467.1"/>
    </source>
</evidence>
<protein>
    <submittedName>
        <fullName evidence="1">Uncharacterized protein</fullName>
    </submittedName>
</protein>
<dbReference type="SMR" id="A0A8T3C340"/>
<proteinExistence type="predicted"/>
<gene>
    <name evidence="1" type="ORF">KFK09_003068</name>
</gene>
<dbReference type="AlphaFoldDB" id="A0A8T3C340"/>
<reference evidence="1" key="1">
    <citation type="journal article" date="2022" name="Front. Genet.">
        <title>Chromosome-Scale Assembly of the Dendrobium nobile Genome Provides Insights Into the Molecular Mechanism of the Biosynthesis of the Medicinal Active Ingredient of Dendrobium.</title>
        <authorList>
            <person name="Xu Q."/>
            <person name="Niu S.-C."/>
            <person name="Li K.-L."/>
            <person name="Zheng P.-J."/>
            <person name="Zhang X.-J."/>
            <person name="Jia Y."/>
            <person name="Liu Y."/>
            <person name="Niu Y.-X."/>
            <person name="Yu L.-H."/>
            <person name="Chen D.-F."/>
            <person name="Zhang G.-Q."/>
        </authorList>
    </citation>
    <scope>NUCLEOTIDE SEQUENCE</scope>
    <source>
        <tissue evidence="1">Leaf</tissue>
    </source>
</reference>
<evidence type="ECO:0000313" key="2">
    <source>
        <dbReference type="Proteomes" id="UP000829196"/>
    </source>
</evidence>
<keyword evidence="2" id="KW-1185">Reference proteome</keyword>
<dbReference type="Proteomes" id="UP000829196">
    <property type="component" value="Unassembled WGS sequence"/>
</dbReference>
<accession>A0A8T3C340</accession>